<keyword evidence="1" id="KW-0812">Transmembrane</keyword>
<accession>L0H051</accession>
<evidence type="ECO:0000256" key="1">
    <source>
        <dbReference type="SAM" id="Phobius"/>
    </source>
</evidence>
<organism evidence="2 3">
    <name type="scientific">Thioflavicoccus mobilis 8321</name>
    <dbReference type="NCBI Taxonomy" id="765912"/>
    <lineage>
        <taxon>Bacteria</taxon>
        <taxon>Pseudomonadati</taxon>
        <taxon>Pseudomonadota</taxon>
        <taxon>Gammaproteobacteria</taxon>
        <taxon>Chromatiales</taxon>
        <taxon>Chromatiaceae</taxon>
        <taxon>Thioflavicoccus</taxon>
    </lineage>
</organism>
<name>L0H051_9GAMM</name>
<evidence type="ECO:0000313" key="2">
    <source>
        <dbReference type="EMBL" id="AGA90985.1"/>
    </source>
</evidence>
<feature type="transmembrane region" description="Helical" evidence="1">
    <location>
        <begin position="214"/>
        <end position="237"/>
    </location>
</feature>
<dbReference type="EMBL" id="CP003051">
    <property type="protein sequence ID" value="AGA90985.1"/>
    <property type="molecule type" value="Genomic_DNA"/>
</dbReference>
<sequence length="265" mass="29310">MSDVAAAFPQRCDRPAIKPITLDHPWQWIAKGWNDMKRAPRFSLAYGACFVLVSWLLTLGLLADGAFFVVPVLAAGFFLVAPLLGIGLYQISETLQRGEQVKFCTALSAWRRNSVHLWAMAFVLVLTLLAWMLSALLVFALLYDQPAPTWDHFIWVVLLSGESPAFLFTGTIVGAAIAFFTFSISVITVPMLMDRQGDVVEAMQTSLAAVRENWLAMGLWAALIVLFVGFGLLTYYLGLLVLMPIVGHGTWHAYRDLVGVRDAVD</sequence>
<evidence type="ECO:0000313" key="3">
    <source>
        <dbReference type="Proteomes" id="UP000010816"/>
    </source>
</evidence>
<feature type="transmembrane region" description="Helical" evidence="1">
    <location>
        <begin position="163"/>
        <end position="193"/>
    </location>
</feature>
<reference evidence="2 3" key="1">
    <citation type="submission" date="2011-09" db="EMBL/GenBank/DDBJ databases">
        <title>Complete sequence of chromosome of Thioflavicoccus mobilis 8321.</title>
        <authorList>
            <consortium name="US DOE Joint Genome Institute"/>
            <person name="Lucas S."/>
            <person name="Han J."/>
            <person name="Lapidus A."/>
            <person name="Cheng J.-F."/>
            <person name="Goodwin L."/>
            <person name="Pitluck S."/>
            <person name="Peters L."/>
            <person name="Ovchinnikova G."/>
            <person name="Lu M."/>
            <person name="Detter J.C."/>
            <person name="Han C."/>
            <person name="Tapia R."/>
            <person name="Land M."/>
            <person name="Hauser L."/>
            <person name="Kyrpides N."/>
            <person name="Ivanova N."/>
            <person name="Pagani I."/>
            <person name="Vogl K."/>
            <person name="Liu Z."/>
            <person name="Imhoff J."/>
            <person name="Thiel V."/>
            <person name="Frigaard N.-U."/>
            <person name="Bryant D."/>
            <person name="Woyke T."/>
        </authorList>
    </citation>
    <scope>NUCLEOTIDE SEQUENCE [LARGE SCALE GENOMIC DNA]</scope>
    <source>
        <strain evidence="2 3">8321</strain>
    </source>
</reference>
<feature type="transmembrane region" description="Helical" evidence="1">
    <location>
        <begin position="117"/>
        <end position="143"/>
    </location>
</feature>
<dbReference type="Proteomes" id="UP000010816">
    <property type="component" value="Chromosome"/>
</dbReference>
<feature type="transmembrane region" description="Helical" evidence="1">
    <location>
        <begin position="68"/>
        <end position="89"/>
    </location>
</feature>
<dbReference type="OrthoDB" id="5621705at2"/>
<dbReference type="Pfam" id="PF09955">
    <property type="entry name" value="DUF2189"/>
    <property type="match status" value="1"/>
</dbReference>
<dbReference type="KEGG" id="tmb:Thimo_2238"/>
<keyword evidence="1" id="KW-0472">Membrane</keyword>
<keyword evidence="1" id="KW-1133">Transmembrane helix</keyword>
<proteinExistence type="predicted"/>
<dbReference type="RefSeq" id="WP_015281122.1">
    <property type="nucleotide sequence ID" value="NC_019940.1"/>
</dbReference>
<protein>
    <submittedName>
        <fullName evidence="2">Putative integral membrane protein</fullName>
    </submittedName>
</protein>
<gene>
    <name evidence="2" type="ORF">Thimo_2238</name>
</gene>
<keyword evidence="3" id="KW-1185">Reference proteome</keyword>
<feature type="transmembrane region" description="Helical" evidence="1">
    <location>
        <begin position="44"/>
        <end position="62"/>
    </location>
</feature>
<dbReference type="STRING" id="765912.Thimo_2238"/>
<dbReference type="AlphaFoldDB" id="L0H051"/>
<dbReference type="InterPro" id="IPR018692">
    <property type="entry name" value="DUF2189"/>
</dbReference>
<dbReference type="eggNOG" id="COG5473">
    <property type="taxonomic scope" value="Bacteria"/>
</dbReference>
<dbReference type="HOGENOM" id="CLU_067791_0_0_6"/>